<dbReference type="EC" id="2.7.13.3" evidence="3"/>
<dbReference type="SUPFAM" id="SSF47384">
    <property type="entry name" value="Homodimeric domain of signal transducing histidine kinase"/>
    <property type="match status" value="1"/>
</dbReference>
<evidence type="ECO:0000256" key="11">
    <source>
        <dbReference type="SAM" id="Phobius"/>
    </source>
</evidence>
<dbReference type="Pfam" id="PF00512">
    <property type="entry name" value="HisKA"/>
    <property type="match status" value="1"/>
</dbReference>
<dbReference type="KEGG" id="fcm:BIW12_14525"/>
<feature type="transmembrane region" description="Helical" evidence="11">
    <location>
        <begin position="165"/>
        <end position="184"/>
    </location>
</feature>
<dbReference type="PROSITE" id="PS50109">
    <property type="entry name" value="HIS_KIN"/>
    <property type="match status" value="1"/>
</dbReference>
<dbReference type="InterPro" id="IPR003594">
    <property type="entry name" value="HATPase_dom"/>
</dbReference>
<dbReference type="Gene3D" id="6.10.340.10">
    <property type="match status" value="1"/>
</dbReference>
<dbReference type="InterPro" id="IPR036097">
    <property type="entry name" value="HisK_dim/P_sf"/>
</dbReference>
<dbReference type="InterPro" id="IPR050428">
    <property type="entry name" value="TCS_sensor_his_kinase"/>
</dbReference>
<dbReference type="InterPro" id="IPR004358">
    <property type="entry name" value="Sig_transdc_His_kin-like_C"/>
</dbReference>
<evidence type="ECO:0000256" key="5">
    <source>
        <dbReference type="ARBA" id="ARBA00022679"/>
    </source>
</evidence>
<evidence type="ECO:0000256" key="4">
    <source>
        <dbReference type="ARBA" id="ARBA00022553"/>
    </source>
</evidence>
<evidence type="ECO:0000259" key="13">
    <source>
        <dbReference type="PROSITE" id="PS50885"/>
    </source>
</evidence>
<dbReference type="SMART" id="SM00387">
    <property type="entry name" value="HATPase_c"/>
    <property type="match status" value="1"/>
</dbReference>
<dbReference type="InterPro" id="IPR003661">
    <property type="entry name" value="HisK_dim/P_dom"/>
</dbReference>
<dbReference type="SUPFAM" id="SSF55874">
    <property type="entry name" value="ATPase domain of HSP90 chaperone/DNA topoisomerase II/histidine kinase"/>
    <property type="match status" value="1"/>
</dbReference>
<evidence type="ECO:0000259" key="12">
    <source>
        <dbReference type="PROSITE" id="PS50109"/>
    </source>
</evidence>
<keyword evidence="5" id="KW-0808">Transferase</keyword>
<name>A0A1D9PEP2_9FLAO</name>
<keyword evidence="9" id="KW-0902">Two-component regulatory system</keyword>
<dbReference type="SMART" id="SM00304">
    <property type="entry name" value="HAMP"/>
    <property type="match status" value="1"/>
</dbReference>
<reference evidence="14 15" key="1">
    <citation type="submission" date="2016-10" db="EMBL/GenBank/DDBJ databases">
        <title>Complete Genome Sequence of Flavobacterium sp. PK15.</title>
        <authorList>
            <person name="Ekwe A."/>
            <person name="Kim S.B."/>
        </authorList>
    </citation>
    <scope>NUCLEOTIDE SEQUENCE [LARGE SCALE GENOMIC DNA]</scope>
    <source>
        <strain evidence="14 15">PK15</strain>
    </source>
</reference>
<dbReference type="Pfam" id="PF00672">
    <property type="entry name" value="HAMP"/>
    <property type="match status" value="1"/>
</dbReference>
<comment type="subcellular location">
    <subcellularLocation>
        <location evidence="2">Membrane</location>
    </subcellularLocation>
</comment>
<dbReference type="CDD" id="cd00075">
    <property type="entry name" value="HATPase"/>
    <property type="match status" value="1"/>
</dbReference>
<dbReference type="Gene3D" id="1.10.287.130">
    <property type="match status" value="1"/>
</dbReference>
<evidence type="ECO:0000313" key="15">
    <source>
        <dbReference type="Proteomes" id="UP000178198"/>
    </source>
</evidence>
<accession>A0A1D9PEP2</accession>
<dbReference type="PANTHER" id="PTHR45436:SF5">
    <property type="entry name" value="SENSOR HISTIDINE KINASE TRCS"/>
    <property type="match status" value="1"/>
</dbReference>
<dbReference type="Proteomes" id="UP000178198">
    <property type="component" value="Chromosome"/>
</dbReference>
<dbReference type="GO" id="GO:0005886">
    <property type="term" value="C:plasma membrane"/>
    <property type="evidence" value="ECO:0007669"/>
    <property type="project" value="TreeGrafter"/>
</dbReference>
<keyword evidence="15" id="KW-1185">Reference proteome</keyword>
<dbReference type="Gene3D" id="3.30.565.10">
    <property type="entry name" value="Histidine kinase-like ATPase, C-terminal domain"/>
    <property type="match status" value="1"/>
</dbReference>
<dbReference type="EMBL" id="CP017774">
    <property type="protein sequence ID" value="APA01041.1"/>
    <property type="molecule type" value="Genomic_DNA"/>
</dbReference>
<keyword evidence="4" id="KW-0597">Phosphoprotein</keyword>
<keyword evidence="7 14" id="KW-0418">Kinase</keyword>
<dbReference type="PRINTS" id="PR00344">
    <property type="entry name" value="BCTRLSENSOR"/>
</dbReference>
<evidence type="ECO:0000256" key="1">
    <source>
        <dbReference type="ARBA" id="ARBA00000085"/>
    </source>
</evidence>
<feature type="domain" description="HAMP" evidence="13">
    <location>
        <begin position="185"/>
        <end position="238"/>
    </location>
</feature>
<dbReference type="Pfam" id="PF02518">
    <property type="entry name" value="HATPase_c"/>
    <property type="match status" value="1"/>
</dbReference>
<sequence length="460" mass="52570">MFSFSFKNRIAFYYIISTGLLISVVFFVIYHSIDHNVNTHINEDINDEVQKHLREIVIDPNNTYLIQVDEWREREHNTVNVNPVFVQFLDINKQLIDKSPNLKGIQLKVYSTEWNNKFIDTYLNKKPIRQIQVPLLDKNKVVGYLLIAMSLDDATMILNNLQNTLLIAFPLILLILFLIARLIAGRSIKPVSLITATSSKITKDNLKERISLPQNKDELYVLSKTINDLLDRIENAVEREKQFTSDASHELRTPLTVLKGTLEVLVRKPRTQAEYEDKIKYGISEVNRLNTLVDQLLLLARFENQIQSLKVEKVYLNAMILDILTRFSSKINVKKISINPSFSKDFNIESDNYLLSIIISNIISNAIKYSNEKGTVSIQLSQNQNTTTCTITDNGIGIAKEDLDKIFNPFYRSNPTQHPEIKGSGLGLSIVKRLADLLNIQFEIHSEVGKGTTVVLSFNS</sequence>
<keyword evidence="10 11" id="KW-0472">Membrane</keyword>
<keyword evidence="6 11" id="KW-0812">Transmembrane</keyword>
<evidence type="ECO:0000256" key="7">
    <source>
        <dbReference type="ARBA" id="ARBA00022777"/>
    </source>
</evidence>
<dbReference type="SUPFAM" id="SSF158472">
    <property type="entry name" value="HAMP domain-like"/>
    <property type="match status" value="1"/>
</dbReference>
<dbReference type="InterPro" id="IPR036890">
    <property type="entry name" value="HATPase_C_sf"/>
</dbReference>
<dbReference type="PANTHER" id="PTHR45436">
    <property type="entry name" value="SENSOR HISTIDINE KINASE YKOH"/>
    <property type="match status" value="1"/>
</dbReference>
<evidence type="ECO:0000256" key="2">
    <source>
        <dbReference type="ARBA" id="ARBA00004370"/>
    </source>
</evidence>
<evidence type="ECO:0000313" key="14">
    <source>
        <dbReference type="EMBL" id="APA01041.1"/>
    </source>
</evidence>
<feature type="domain" description="Histidine kinase" evidence="12">
    <location>
        <begin position="246"/>
        <end position="460"/>
    </location>
</feature>
<dbReference type="STRING" id="1306519.BIW12_14525"/>
<proteinExistence type="predicted"/>
<dbReference type="SMART" id="SM00388">
    <property type="entry name" value="HisKA"/>
    <property type="match status" value="1"/>
</dbReference>
<gene>
    <name evidence="14" type="ORF">BIW12_14525</name>
</gene>
<evidence type="ECO:0000256" key="8">
    <source>
        <dbReference type="ARBA" id="ARBA00022989"/>
    </source>
</evidence>
<organism evidence="14 15">
    <name type="scientific">Flavobacterium commune</name>
    <dbReference type="NCBI Taxonomy" id="1306519"/>
    <lineage>
        <taxon>Bacteria</taxon>
        <taxon>Pseudomonadati</taxon>
        <taxon>Bacteroidota</taxon>
        <taxon>Flavobacteriia</taxon>
        <taxon>Flavobacteriales</taxon>
        <taxon>Flavobacteriaceae</taxon>
        <taxon>Flavobacterium</taxon>
    </lineage>
</organism>
<dbReference type="RefSeq" id="WP_071186470.1">
    <property type="nucleotide sequence ID" value="NZ_CP017774.1"/>
</dbReference>
<protein>
    <recommendedName>
        <fullName evidence="3">histidine kinase</fullName>
        <ecNumber evidence="3">2.7.13.3</ecNumber>
    </recommendedName>
</protein>
<keyword evidence="8 11" id="KW-1133">Transmembrane helix</keyword>
<dbReference type="FunFam" id="1.10.287.130:FF:000001">
    <property type="entry name" value="Two-component sensor histidine kinase"/>
    <property type="match status" value="1"/>
</dbReference>
<dbReference type="OrthoDB" id="594725at2"/>
<comment type="catalytic activity">
    <reaction evidence="1">
        <text>ATP + protein L-histidine = ADP + protein N-phospho-L-histidine.</text>
        <dbReference type="EC" id="2.7.13.3"/>
    </reaction>
</comment>
<evidence type="ECO:0000256" key="6">
    <source>
        <dbReference type="ARBA" id="ARBA00022692"/>
    </source>
</evidence>
<evidence type="ECO:0000256" key="10">
    <source>
        <dbReference type="ARBA" id="ARBA00023136"/>
    </source>
</evidence>
<feature type="transmembrane region" description="Helical" evidence="11">
    <location>
        <begin position="12"/>
        <end position="33"/>
    </location>
</feature>
<dbReference type="PROSITE" id="PS50885">
    <property type="entry name" value="HAMP"/>
    <property type="match status" value="1"/>
</dbReference>
<dbReference type="AlphaFoldDB" id="A0A1D9PEP2"/>
<dbReference type="GO" id="GO:0000155">
    <property type="term" value="F:phosphorelay sensor kinase activity"/>
    <property type="evidence" value="ECO:0007669"/>
    <property type="project" value="InterPro"/>
</dbReference>
<evidence type="ECO:0000256" key="3">
    <source>
        <dbReference type="ARBA" id="ARBA00012438"/>
    </source>
</evidence>
<evidence type="ECO:0000256" key="9">
    <source>
        <dbReference type="ARBA" id="ARBA00023012"/>
    </source>
</evidence>
<dbReference type="CDD" id="cd00082">
    <property type="entry name" value="HisKA"/>
    <property type="match status" value="1"/>
</dbReference>
<dbReference type="InterPro" id="IPR003660">
    <property type="entry name" value="HAMP_dom"/>
</dbReference>
<dbReference type="FunFam" id="3.30.565.10:FF:000006">
    <property type="entry name" value="Sensor histidine kinase WalK"/>
    <property type="match status" value="1"/>
</dbReference>
<dbReference type="InterPro" id="IPR005467">
    <property type="entry name" value="His_kinase_dom"/>
</dbReference>